<dbReference type="GO" id="GO:0009253">
    <property type="term" value="P:peptidoglycan catabolic process"/>
    <property type="evidence" value="ECO:0007669"/>
    <property type="project" value="InterPro"/>
</dbReference>
<dbReference type="InterPro" id="IPR023346">
    <property type="entry name" value="Lysozyme-like_dom_sf"/>
</dbReference>
<dbReference type="RefSeq" id="WP_183857783.1">
    <property type="nucleotide sequence ID" value="NZ_JACHOO010000007.1"/>
</dbReference>
<evidence type="ECO:0000256" key="2">
    <source>
        <dbReference type="ARBA" id="ARBA00022529"/>
    </source>
</evidence>
<evidence type="ECO:0000256" key="1">
    <source>
        <dbReference type="ARBA" id="ARBA00000632"/>
    </source>
</evidence>
<name>A0A7W9FPD1_9HYPH</name>
<comment type="similarity">
    <text evidence="7">Belongs to the glycosyl hydrolase 24 family.</text>
</comment>
<dbReference type="InterPro" id="IPR033907">
    <property type="entry name" value="Endolysin_autolysin"/>
</dbReference>
<proteinExistence type="inferred from homology"/>
<gene>
    <name evidence="9" type="ORF">GGQ63_003418</name>
</gene>
<dbReference type="PANTHER" id="PTHR38107:SF3">
    <property type="entry name" value="LYSOZYME RRRD-RELATED"/>
    <property type="match status" value="1"/>
</dbReference>
<dbReference type="EC" id="3.2.1.17" evidence="7"/>
<dbReference type="AlphaFoldDB" id="A0A7W9FPD1"/>
<dbReference type="EMBL" id="JACHOO010000007">
    <property type="protein sequence ID" value="MBB5754337.1"/>
    <property type="molecule type" value="Genomic_DNA"/>
</dbReference>
<keyword evidence="10" id="KW-1185">Reference proteome</keyword>
<dbReference type="Pfam" id="PF00959">
    <property type="entry name" value="Phage_lysozyme"/>
    <property type="match status" value="1"/>
</dbReference>
<keyword evidence="6 7" id="KW-0326">Glycosidase</keyword>
<keyword evidence="8" id="KW-0812">Transmembrane</keyword>
<accession>A0A7W9FPD1</accession>
<sequence length="232" mass="23057">MRTSERGRAAIAAFEGLALSAYRCPAGRWTIGYGHTGAAGPPAVSAGMRVTAAEAEAILAADLARFEARVTAALGAVPQAVFDGAVSFDFNCGAIDRASWVKAYRAGDAAAAEAGLKQWVKADGRTLAGLVRRRAVEADMIFRGRYPADAAAAPDAAPAAAAGPADSSAPVRDATAAGLAAAGAGAAVAGGGGSAGLVALIAAGILAGLGLALAFRHRAALLAWFRTLKETL</sequence>
<dbReference type="InterPro" id="IPR034690">
    <property type="entry name" value="Endolysin_T4_type"/>
</dbReference>
<reference evidence="9 10" key="1">
    <citation type="submission" date="2020-08" db="EMBL/GenBank/DDBJ databases">
        <title>Genomic Encyclopedia of Type Strains, Phase IV (KMG-IV): sequencing the most valuable type-strain genomes for metagenomic binning, comparative biology and taxonomic classification.</title>
        <authorList>
            <person name="Goeker M."/>
        </authorList>
    </citation>
    <scope>NUCLEOTIDE SEQUENCE [LARGE SCALE GENOMIC DNA]</scope>
    <source>
        <strain evidence="9 10">DSM 16268</strain>
    </source>
</reference>
<dbReference type="GO" id="GO:0003796">
    <property type="term" value="F:lysozyme activity"/>
    <property type="evidence" value="ECO:0007669"/>
    <property type="project" value="UniProtKB-EC"/>
</dbReference>
<dbReference type="GO" id="GO:0016998">
    <property type="term" value="P:cell wall macromolecule catabolic process"/>
    <property type="evidence" value="ECO:0007669"/>
    <property type="project" value="InterPro"/>
</dbReference>
<dbReference type="GO" id="GO:0031640">
    <property type="term" value="P:killing of cells of another organism"/>
    <property type="evidence" value="ECO:0007669"/>
    <property type="project" value="UniProtKB-KW"/>
</dbReference>
<protein>
    <recommendedName>
        <fullName evidence="7">Lysozyme</fullName>
        <ecNumber evidence="7">3.2.1.17</ecNumber>
    </recommendedName>
</protein>
<evidence type="ECO:0000313" key="10">
    <source>
        <dbReference type="Proteomes" id="UP000523821"/>
    </source>
</evidence>
<dbReference type="CDD" id="cd00737">
    <property type="entry name" value="lyz_endolysin_autolysin"/>
    <property type="match status" value="1"/>
</dbReference>
<dbReference type="GO" id="GO:0042742">
    <property type="term" value="P:defense response to bacterium"/>
    <property type="evidence" value="ECO:0007669"/>
    <property type="project" value="UniProtKB-KW"/>
</dbReference>
<feature type="transmembrane region" description="Helical" evidence="8">
    <location>
        <begin position="195"/>
        <end position="215"/>
    </location>
</feature>
<keyword evidence="2 7" id="KW-0929">Antimicrobial</keyword>
<comment type="catalytic activity">
    <reaction evidence="1 7">
        <text>Hydrolysis of (1-&gt;4)-beta-linkages between N-acetylmuramic acid and N-acetyl-D-glucosamine residues in a peptidoglycan and between N-acetyl-D-glucosamine residues in chitodextrins.</text>
        <dbReference type="EC" id="3.2.1.17"/>
    </reaction>
</comment>
<keyword evidence="8" id="KW-1133">Transmembrane helix</keyword>
<dbReference type="InterPro" id="IPR023347">
    <property type="entry name" value="Lysozyme_dom_sf"/>
</dbReference>
<keyword evidence="4 7" id="KW-0378">Hydrolase</keyword>
<evidence type="ECO:0000256" key="4">
    <source>
        <dbReference type="ARBA" id="ARBA00022801"/>
    </source>
</evidence>
<dbReference type="PANTHER" id="PTHR38107">
    <property type="match status" value="1"/>
</dbReference>
<comment type="caution">
    <text evidence="9">The sequence shown here is derived from an EMBL/GenBank/DDBJ whole genome shotgun (WGS) entry which is preliminary data.</text>
</comment>
<dbReference type="SUPFAM" id="SSF53955">
    <property type="entry name" value="Lysozyme-like"/>
    <property type="match status" value="1"/>
</dbReference>
<keyword evidence="3 7" id="KW-0081">Bacteriolytic enzyme</keyword>
<evidence type="ECO:0000256" key="8">
    <source>
        <dbReference type="SAM" id="Phobius"/>
    </source>
</evidence>
<evidence type="ECO:0000256" key="3">
    <source>
        <dbReference type="ARBA" id="ARBA00022638"/>
    </source>
</evidence>
<evidence type="ECO:0000256" key="5">
    <source>
        <dbReference type="ARBA" id="ARBA00023200"/>
    </source>
</evidence>
<dbReference type="InterPro" id="IPR002196">
    <property type="entry name" value="Glyco_hydro_24"/>
</dbReference>
<evidence type="ECO:0000256" key="6">
    <source>
        <dbReference type="ARBA" id="ARBA00023295"/>
    </source>
</evidence>
<keyword evidence="8" id="KW-0472">Membrane</keyword>
<dbReference type="Gene3D" id="1.10.530.40">
    <property type="match status" value="1"/>
</dbReference>
<evidence type="ECO:0000313" key="9">
    <source>
        <dbReference type="EMBL" id="MBB5754337.1"/>
    </source>
</evidence>
<organism evidence="9 10">
    <name type="scientific">Prosthecomicrobium pneumaticum</name>
    <dbReference type="NCBI Taxonomy" id="81895"/>
    <lineage>
        <taxon>Bacteria</taxon>
        <taxon>Pseudomonadati</taxon>
        <taxon>Pseudomonadota</taxon>
        <taxon>Alphaproteobacteria</taxon>
        <taxon>Hyphomicrobiales</taxon>
        <taxon>Kaistiaceae</taxon>
        <taxon>Prosthecomicrobium</taxon>
    </lineage>
</organism>
<dbReference type="InterPro" id="IPR051018">
    <property type="entry name" value="Bacteriophage_GH24"/>
</dbReference>
<keyword evidence="5" id="KW-1035">Host cytoplasm</keyword>
<dbReference type="HAMAP" id="MF_04110">
    <property type="entry name" value="ENDOLYSIN_T4"/>
    <property type="match status" value="1"/>
</dbReference>
<evidence type="ECO:0000256" key="7">
    <source>
        <dbReference type="RuleBase" id="RU003788"/>
    </source>
</evidence>
<dbReference type="Proteomes" id="UP000523821">
    <property type="component" value="Unassembled WGS sequence"/>
</dbReference>